<name>A0A3P3DAX0_9RHOB</name>
<dbReference type="InterPro" id="IPR006076">
    <property type="entry name" value="FAD-dep_OxRdtase"/>
</dbReference>
<proteinExistence type="predicted"/>
<evidence type="ECO:0000259" key="2">
    <source>
        <dbReference type="Pfam" id="PF01266"/>
    </source>
</evidence>
<dbReference type="AlphaFoldDB" id="A0A3P3DAX0"/>
<comment type="caution">
    <text evidence="3">The sequence shown here is derived from an EMBL/GenBank/DDBJ whole genome shotgun (WGS) entry which is preliminary data.</text>
</comment>
<dbReference type="EMBL" id="RRAZ01000029">
    <property type="protein sequence ID" value="RRH71483.1"/>
    <property type="molecule type" value="Genomic_DNA"/>
</dbReference>
<dbReference type="PANTHER" id="PTHR13847">
    <property type="entry name" value="SARCOSINE DEHYDROGENASE-RELATED"/>
    <property type="match status" value="1"/>
</dbReference>
<sequence length="415" mass="43853">MSPHPARPDVIIAGAGIIGVALALELRLRGREVLLIDPAPPCDAASRVNAGVLSPGSVLPLSGPGLWRALPRYLTRRDPGLRFALRDLPGLSPWLIRFLARANARSVTDTAGALAPLTAAASAAHLRLADLSGAGSHFRATGWTKLYRSPPGAAQEGEMRLMERLGIPVHRLSREAVQALEPDLAPVYAGALHYHSALSVDSPQEVGLSYFRQYQRLGGAFLQAALTQLHREGEAWVLRTGAGEIRSKAVVIAAGAWSAALLRPLGLKLPMVAERGWSAHLPQGTLRLSRPVYDVARGFVMTPMREGIRVSSGVELTLPGRAADLSQITAALEGARQVLGITAAATTAPRSGMRPSLPDGLPAIGRAARLSNLWVATGHAHIGFATSAITAQMIAADMAGETPPVPMARFAPDRF</sequence>
<gene>
    <name evidence="3" type="ORF">EG244_16120</name>
</gene>
<accession>A0A3P3DAX0</accession>
<dbReference type="Pfam" id="PF01266">
    <property type="entry name" value="DAO"/>
    <property type="match status" value="1"/>
</dbReference>
<dbReference type="GO" id="GO:0016491">
    <property type="term" value="F:oxidoreductase activity"/>
    <property type="evidence" value="ECO:0007669"/>
    <property type="project" value="UniProtKB-KW"/>
</dbReference>
<evidence type="ECO:0000313" key="3">
    <source>
        <dbReference type="EMBL" id="RRH71483.1"/>
    </source>
</evidence>
<dbReference type="OrthoDB" id="9805337at2"/>
<dbReference type="Gene3D" id="3.30.9.10">
    <property type="entry name" value="D-Amino Acid Oxidase, subunit A, domain 2"/>
    <property type="match status" value="1"/>
</dbReference>
<keyword evidence="4" id="KW-1185">Reference proteome</keyword>
<feature type="domain" description="FAD dependent oxidoreductase" evidence="2">
    <location>
        <begin position="9"/>
        <end position="396"/>
    </location>
</feature>
<keyword evidence="1" id="KW-0560">Oxidoreductase</keyword>
<dbReference type="SUPFAM" id="SSF51905">
    <property type="entry name" value="FAD/NAD(P)-binding domain"/>
    <property type="match status" value="1"/>
</dbReference>
<dbReference type="Proteomes" id="UP000282125">
    <property type="component" value="Unassembled WGS sequence"/>
</dbReference>
<organism evidence="3 4">
    <name type="scientific">Falsigemmobacter faecalis</name>
    <dbReference type="NCBI Taxonomy" id="2488730"/>
    <lineage>
        <taxon>Bacteria</taxon>
        <taxon>Pseudomonadati</taxon>
        <taxon>Pseudomonadota</taxon>
        <taxon>Alphaproteobacteria</taxon>
        <taxon>Rhodobacterales</taxon>
        <taxon>Paracoccaceae</taxon>
        <taxon>Falsigemmobacter</taxon>
    </lineage>
</organism>
<dbReference type="GO" id="GO:0005737">
    <property type="term" value="C:cytoplasm"/>
    <property type="evidence" value="ECO:0007669"/>
    <property type="project" value="TreeGrafter"/>
</dbReference>
<dbReference type="PANTHER" id="PTHR13847:SF289">
    <property type="entry name" value="GLYCINE OXIDASE"/>
    <property type="match status" value="1"/>
</dbReference>
<reference evidence="3 4" key="1">
    <citation type="submission" date="2018-11" db="EMBL/GenBank/DDBJ databases">
        <title>Gemmobacter sp. nov., YIM 102744-1 draft genome.</title>
        <authorList>
            <person name="Li G."/>
            <person name="Jiang Y."/>
        </authorList>
    </citation>
    <scope>NUCLEOTIDE SEQUENCE [LARGE SCALE GENOMIC DNA]</scope>
    <source>
        <strain evidence="3 4">YIM 102744-1</strain>
    </source>
</reference>
<evidence type="ECO:0000313" key="4">
    <source>
        <dbReference type="Proteomes" id="UP000282125"/>
    </source>
</evidence>
<dbReference type="RefSeq" id="WP_124966210.1">
    <property type="nucleotide sequence ID" value="NZ_RRAZ01000029.1"/>
</dbReference>
<dbReference type="Gene3D" id="3.50.50.60">
    <property type="entry name" value="FAD/NAD(P)-binding domain"/>
    <property type="match status" value="2"/>
</dbReference>
<evidence type="ECO:0000256" key="1">
    <source>
        <dbReference type="ARBA" id="ARBA00023002"/>
    </source>
</evidence>
<dbReference type="InterPro" id="IPR036188">
    <property type="entry name" value="FAD/NAD-bd_sf"/>
</dbReference>
<protein>
    <submittedName>
        <fullName evidence="3">FAD-dependent oxidoreductase</fullName>
    </submittedName>
</protein>